<dbReference type="EMBL" id="BEYU01000017">
    <property type="protein sequence ID" value="GBG26002.1"/>
    <property type="molecule type" value="Genomic_DNA"/>
</dbReference>
<sequence>MAEAETRDLAALERRLRAIGVQEGIAAESRAAEDASEAASKAVEEAFDSGFGPAFVKAAEIGRLLGRLRIVPQPPQEESAALYAVAAEKRLDDAAEAEAILVDKSAALRKLQAHLGPCVTAPSMTTVVEDEDNEPAEG</sequence>
<reference evidence="1 2" key="1">
    <citation type="submission" date="2017-12" db="EMBL/GenBank/DDBJ databases">
        <title>Sequencing, de novo assembly and annotation of complete genome of a new Thraustochytrid species, strain FCC1311.</title>
        <authorList>
            <person name="Sedici K."/>
            <person name="Godart F."/>
            <person name="Aiese Cigliano R."/>
            <person name="Sanseverino W."/>
            <person name="Barakat M."/>
            <person name="Ortet P."/>
            <person name="Marechal E."/>
            <person name="Cagnac O."/>
            <person name="Amato A."/>
        </authorList>
    </citation>
    <scope>NUCLEOTIDE SEQUENCE [LARGE SCALE GENOMIC DNA]</scope>
</reference>
<proteinExistence type="predicted"/>
<gene>
    <name evidence="1" type="ORF">FCC1311_022222</name>
</gene>
<evidence type="ECO:0000313" key="2">
    <source>
        <dbReference type="Proteomes" id="UP000241890"/>
    </source>
</evidence>
<organism evidence="1 2">
    <name type="scientific">Hondaea fermentalgiana</name>
    <dbReference type="NCBI Taxonomy" id="2315210"/>
    <lineage>
        <taxon>Eukaryota</taxon>
        <taxon>Sar</taxon>
        <taxon>Stramenopiles</taxon>
        <taxon>Bigyra</taxon>
        <taxon>Labyrinthulomycetes</taxon>
        <taxon>Thraustochytrida</taxon>
        <taxon>Thraustochytriidae</taxon>
        <taxon>Hondaea</taxon>
    </lineage>
</organism>
<evidence type="ECO:0000313" key="1">
    <source>
        <dbReference type="EMBL" id="GBG26002.1"/>
    </source>
</evidence>
<dbReference type="Proteomes" id="UP000241890">
    <property type="component" value="Unassembled WGS sequence"/>
</dbReference>
<comment type="caution">
    <text evidence="1">The sequence shown here is derived from an EMBL/GenBank/DDBJ whole genome shotgun (WGS) entry which is preliminary data.</text>
</comment>
<dbReference type="AlphaFoldDB" id="A0A2R5G4P8"/>
<keyword evidence="2" id="KW-1185">Reference proteome</keyword>
<name>A0A2R5G4P8_9STRA</name>
<accession>A0A2R5G4P8</accession>
<protein>
    <submittedName>
        <fullName evidence="1">Uncharacterized protein</fullName>
    </submittedName>
</protein>
<dbReference type="InParanoid" id="A0A2R5G4P8"/>